<dbReference type="EMBL" id="HBIZ01014081">
    <property type="protein sequence ID" value="CAE0755990.1"/>
    <property type="molecule type" value="Transcribed_RNA"/>
</dbReference>
<evidence type="ECO:0000256" key="1">
    <source>
        <dbReference type="SAM" id="MobiDB-lite"/>
    </source>
</evidence>
<evidence type="ECO:0000313" key="2">
    <source>
        <dbReference type="EMBL" id="CAE0755990.1"/>
    </source>
</evidence>
<name>A0A7S4B6W4_CHRCT</name>
<organism evidence="2">
    <name type="scientific">Chrysotila carterae</name>
    <name type="common">Marine alga</name>
    <name type="synonym">Syracosphaera carterae</name>
    <dbReference type="NCBI Taxonomy" id="13221"/>
    <lineage>
        <taxon>Eukaryota</taxon>
        <taxon>Haptista</taxon>
        <taxon>Haptophyta</taxon>
        <taxon>Prymnesiophyceae</taxon>
        <taxon>Isochrysidales</taxon>
        <taxon>Isochrysidaceae</taxon>
        <taxon>Chrysotila</taxon>
    </lineage>
</organism>
<feature type="compositionally biased region" description="Polar residues" evidence="1">
    <location>
        <begin position="69"/>
        <end position="92"/>
    </location>
</feature>
<accession>A0A7S4B6W4</accession>
<feature type="compositionally biased region" description="Low complexity" evidence="1">
    <location>
        <begin position="93"/>
        <end position="102"/>
    </location>
</feature>
<feature type="region of interest" description="Disordered" evidence="1">
    <location>
        <begin position="69"/>
        <end position="151"/>
    </location>
</feature>
<sequence length="237" mass="26040">MSTHPELNLQAIAVALQQEDARSVHRSNKVQHPSAFSVNGLESIRCDDGDQLPLPYAQISPQTSQLQRLQNDLTKSSNLSQTASSPLLSQYAPNCSRNRSSPGSPPSMLQHALSKSPRKPALPLWARSPDASNKAGSPRSPRRSPRLHPTPCHERLAFARAKPSDASPPAETLWAFLDRQAKYTPQDITSPAVEPARAKPQYSIQGCKTPPAVVRRKVVCKGNNAYYPCSPTKLRRR</sequence>
<dbReference type="AlphaFoldDB" id="A0A7S4B6W4"/>
<proteinExistence type="predicted"/>
<gene>
    <name evidence="2" type="ORF">PCAR00345_LOCUS8584</name>
</gene>
<protein>
    <submittedName>
        <fullName evidence="2">Uncharacterized protein</fullName>
    </submittedName>
</protein>
<reference evidence="2" key="1">
    <citation type="submission" date="2021-01" db="EMBL/GenBank/DDBJ databases">
        <authorList>
            <person name="Corre E."/>
            <person name="Pelletier E."/>
            <person name="Niang G."/>
            <person name="Scheremetjew M."/>
            <person name="Finn R."/>
            <person name="Kale V."/>
            <person name="Holt S."/>
            <person name="Cochrane G."/>
            <person name="Meng A."/>
            <person name="Brown T."/>
            <person name="Cohen L."/>
        </authorList>
    </citation>
    <scope>NUCLEOTIDE SEQUENCE</scope>
    <source>
        <strain evidence="2">CCMP645</strain>
    </source>
</reference>